<protein>
    <recommendedName>
        <fullName evidence="3">AAA+ ATPase domain-containing protein</fullName>
    </recommendedName>
</protein>
<dbReference type="PROSITE" id="PS00674">
    <property type="entry name" value="AAA"/>
    <property type="match status" value="1"/>
</dbReference>
<dbReference type="SUPFAM" id="SSF140990">
    <property type="entry name" value="FtsH protease domain-like"/>
    <property type="match status" value="1"/>
</dbReference>
<keyword evidence="5" id="KW-1185">Reference proteome</keyword>
<dbReference type="InterPro" id="IPR003593">
    <property type="entry name" value="AAA+_ATPase"/>
</dbReference>
<proteinExistence type="inferred from homology"/>
<dbReference type="Gene3D" id="1.20.58.760">
    <property type="entry name" value="Peptidase M41"/>
    <property type="match status" value="1"/>
</dbReference>
<dbReference type="GO" id="GO:0005524">
    <property type="term" value="F:ATP binding"/>
    <property type="evidence" value="ECO:0007669"/>
    <property type="project" value="UniProtKB-KW"/>
</dbReference>
<dbReference type="GO" id="GO:0004176">
    <property type="term" value="F:ATP-dependent peptidase activity"/>
    <property type="evidence" value="ECO:0007669"/>
    <property type="project" value="InterPro"/>
</dbReference>
<dbReference type="PANTHER" id="PTHR23076:SF97">
    <property type="entry name" value="ATP-DEPENDENT ZINC METALLOPROTEASE YME1L1"/>
    <property type="match status" value="1"/>
</dbReference>
<organism evidence="4 5">
    <name type="scientific">Devosia elaeis</name>
    <dbReference type="NCBI Taxonomy" id="1770058"/>
    <lineage>
        <taxon>Bacteria</taxon>
        <taxon>Pseudomonadati</taxon>
        <taxon>Pseudomonadota</taxon>
        <taxon>Alphaproteobacteria</taxon>
        <taxon>Hyphomicrobiales</taxon>
        <taxon>Devosiaceae</taxon>
        <taxon>Devosia</taxon>
    </lineage>
</organism>
<dbReference type="SMART" id="SM00382">
    <property type="entry name" value="AAA"/>
    <property type="match status" value="1"/>
</dbReference>
<dbReference type="STRING" id="1770058.A3840_14725"/>
<keyword evidence="1" id="KW-0547">Nucleotide-binding</keyword>
<dbReference type="Proteomes" id="UP000078389">
    <property type="component" value="Unassembled WGS sequence"/>
</dbReference>
<feature type="region of interest" description="Disordered" evidence="2">
    <location>
        <begin position="653"/>
        <end position="709"/>
    </location>
</feature>
<dbReference type="RefSeq" id="WP_067458383.1">
    <property type="nucleotide sequence ID" value="NZ_LVVY01000111.1"/>
</dbReference>
<dbReference type="EMBL" id="LVVY01000111">
    <property type="protein sequence ID" value="OAM75428.1"/>
    <property type="molecule type" value="Genomic_DNA"/>
</dbReference>
<sequence length="731" mass="79723">MTDNNDWLDGLDETELVIEGRLSNERKDKSPQYLLPLALLQHSIGMDGVKQLHDSENFCAIVVTPSPDWTLPLMHLLKPWEWDFVQARVTPLRPSQIADDTSSLRTMDALAMGARVLGIGHDPERLLPSSMRTAADMVVRLPPPNGEVIGAVIKRMCGRTLKVIPNDIAFGLTFDEIVACLRPGTSPTQCIERLKKAVASKRSSSPITQGVPTIHELHGYGDAKTWALNLIEDLEAWRRGEIGFDAIDANVVLASMPGLGKTTYARSLAHTTGLPLITTSVGKWFSESPGHLDSVIKMIDKVFVDAKAAAPCIVFLDEIDAVPNRATISPRGADWWLPVITHLLDKLDGAVNDTTDRLIVVGATNHPEKLDAALVRPGRLDRIIHIAPPTAEDMQGILRQHLGTDLEGEDLTQAGQLAAGASGAPAVSWVKTARRTARSAKRPLQMADLLAAIAPADIRTEAMIEGTALHEAGHAIVADILGIGEVESVSIVIRDDHGGSTMLKFDGFLPTRTAVENLTMQLLAGRAAEQWDDGDVGWINIWDPTTSTSVKLPNWSPIFSQGLSWYAAKMIKEWAEERNQAFHSDTEKAAARVAHREFLLDVMPNAKSIERRRRARQIEPQTRLIPGNQVEIKSVDRDEDRDIPHDTAMARAPEAIPVKKGRSFGGKAGQKKAQETRRSNREQKQAGAVEKDSKPARLPPVSAPKPPTVDLAAIKARVAARVNKKGDGEAA</sequence>
<evidence type="ECO:0000256" key="1">
    <source>
        <dbReference type="RuleBase" id="RU003651"/>
    </source>
</evidence>
<dbReference type="CDD" id="cd19481">
    <property type="entry name" value="RecA-like_protease"/>
    <property type="match status" value="1"/>
</dbReference>
<keyword evidence="1" id="KW-0067">ATP-binding</keyword>
<dbReference type="SUPFAM" id="SSF52540">
    <property type="entry name" value="P-loop containing nucleoside triphosphate hydrolases"/>
    <property type="match status" value="1"/>
</dbReference>
<dbReference type="AlphaFoldDB" id="A0A178HTT7"/>
<feature type="compositionally biased region" description="Basic and acidic residues" evidence="2">
    <location>
        <begin position="672"/>
        <end position="695"/>
    </location>
</feature>
<reference evidence="4 5" key="1">
    <citation type="submission" date="2016-03" db="EMBL/GenBank/DDBJ databases">
        <title>Genome sequencing of Devosia sp. S37.</title>
        <authorList>
            <person name="Mohd Nor M."/>
        </authorList>
    </citation>
    <scope>NUCLEOTIDE SEQUENCE [LARGE SCALE GENOMIC DNA]</scope>
    <source>
        <strain evidence="4 5">S37</strain>
    </source>
</reference>
<dbReference type="GO" id="GO:0030163">
    <property type="term" value="P:protein catabolic process"/>
    <property type="evidence" value="ECO:0007669"/>
    <property type="project" value="TreeGrafter"/>
</dbReference>
<dbReference type="InterPro" id="IPR003960">
    <property type="entry name" value="ATPase_AAA_CS"/>
</dbReference>
<dbReference type="PANTHER" id="PTHR23076">
    <property type="entry name" value="METALLOPROTEASE M41 FTSH"/>
    <property type="match status" value="1"/>
</dbReference>
<dbReference type="GO" id="GO:0005886">
    <property type="term" value="C:plasma membrane"/>
    <property type="evidence" value="ECO:0007669"/>
    <property type="project" value="TreeGrafter"/>
</dbReference>
<dbReference type="InterPro" id="IPR037219">
    <property type="entry name" value="Peptidase_M41-like"/>
</dbReference>
<dbReference type="Gene3D" id="3.40.50.300">
    <property type="entry name" value="P-loop containing nucleotide triphosphate hydrolases"/>
    <property type="match status" value="1"/>
</dbReference>
<evidence type="ECO:0000313" key="4">
    <source>
        <dbReference type="EMBL" id="OAM75428.1"/>
    </source>
</evidence>
<dbReference type="InterPro" id="IPR003959">
    <property type="entry name" value="ATPase_AAA_core"/>
</dbReference>
<name>A0A178HTT7_9HYPH</name>
<dbReference type="GO" id="GO:0016887">
    <property type="term" value="F:ATP hydrolysis activity"/>
    <property type="evidence" value="ECO:0007669"/>
    <property type="project" value="InterPro"/>
</dbReference>
<feature type="compositionally biased region" description="Pro residues" evidence="2">
    <location>
        <begin position="697"/>
        <end position="707"/>
    </location>
</feature>
<gene>
    <name evidence="4" type="ORF">A3840_14725</name>
</gene>
<comment type="similarity">
    <text evidence="1">Belongs to the AAA ATPase family.</text>
</comment>
<dbReference type="OrthoDB" id="9809379at2"/>
<evidence type="ECO:0000313" key="5">
    <source>
        <dbReference type="Proteomes" id="UP000078389"/>
    </source>
</evidence>
<feature type="domain" description="AAA+ ATPase" evidence="3">
    <location>
        <begin position="247"/>
        <end position="390"/>
    </location>
</feature>
<evidence type="ECO:0000256" key="2">
    <source>
        <dbReference type="SAM" id="MobiDB-lite"/>
    </source>
</evidence>
<dbReference type="Gene3D" id="1.10.8.60">
    <property type="match status" value="1"/>
</dbReference>
<dbReference type="Pfam" id="PF00004">
    <property type="entry name" value="AAA"/>
    <property type="match status" value="1"/>
</dbReference>
<dbReference type="InterPro" id="IPR027417">
    <property type="entry name" value="P-loop_NTPase"/>
</dbReference>
<dbReference type="GO" id="GO:0006508">
    <property type="term" value="P:proteolysis"/>
    <property type="evidence" value="ECO:0007669"/>
    <property type="project" value="InterPro"/>
</dbReference>
<comment type="caution">
    <text evidence="4">The sequence shown here is derived from an EMBL/GenBank/DDBJ whole genome shotgun (WGS) entry which is preliminary data.</text>
</comment>
<accession>A0A178HTT7</accession>
<dbReference type="GO" id="GO:0004222">
    <property type="term" value="F:metalloendopeptidase activity"/>
    <property type="evidence" value="ECO:0007669"/>
    <property type="project" value="InterPro"/>
</dbReference>
<evidence type="ECO:0000259" key="3">
    <source>
        <dbReference type="SMART" id="SM00382"/>
    </source>
</evidence>